<name>A0A9P7W2V8_9AGAR</name>
<keyword evidence="3" id="KW-1185">Reference proteome</keyword>
<comment type="caution">
    <text evidence="2">The sequence shown here is derived from an EMBL/GenBank/DDBJ whole genome shotgun (WGS) entry which is preliminary data.</text>
</comment>
<dbReference type="Proteomes" id="UP000812287">
    <property type="component" value="Unassembled WGS sequence"/>
</dbReference>
<dbReference type="SUPFAM" id="SSF52047">
    <property type="entry name" value="RNI-like"/>
    <property type="match status" value="1"/>
</dbReference>
<evidence type="ECO:0000313" key="2">
    <source>
        <dbReference type="EMBL" id="KAG7450326.1"/>
    </source>
</evidence>
<protein>
    <submittedName>
        <fullName evidence="2">RNI-like protein</fullName>
    </submittedName>
</protein>
<dbReference type="Gene3D" id="3.80.10.10">
    <property type="entry name" value="Ribonuclease Inhibitor"/>
    <property type="match status" value="2"/>
</dbReference>
<dbReference type="OrthoDB" id="550575at2759"/>
<dbReference type="EMBL" id="MU250526">
    <property type="protein sequence ID" value="KAG7450326.1"/>
    <property type="molecule type" value="Genomic_DNA"/>
</dbReference>
<reference evidence="2" key="1">
    <citation type="submission" date="2020-11" db="EMBL/GenBank/DDBJ databases">
        <title>Adaptations for nitrogen fixation in a non-lichenized fungal sporocarp promotes dispersal by wood-feeding termites.</title>
        <authorList>
            <consortium name="DOE Joint Genome Institute"/>
            <person name="Koch R.A."/>
            <person name="Yoon G."/>
            <person name="Arayal U."/>
            <person name="Lail K."/>
            <person name="Amirebrahimi M."/>
            <person name="Labutti K."/>
            <person name="Lipzen A."/>
            <person name="Riley R."/>
            <person name="Barry K."/>
            <person name="Henrissat B."/>
            <person name="Grigoriev I.V."/>
            <person name="Herr J.R."/>
            <person name="Aime M.C."/>
        </authorList>
    </citation>
    <scope>NUCLEOTIDE SEQUENCE</scope>
    <source>
        <strain evidence="2">MCA 3950</strain>
    </source>
</reference>
<proteinExistence type="predicted"/>
<feature type="region of interest" description="Disordered" evidence="1">
    <location>
        <begin position="23"/>
        <end position="47"/>
    </location>
</feature>
<sequence>MIQYYVIFIYVFFSLEMSRRPNPNKKHRTAGPVFGAPSEADSPSAQLNYPSSAASSTRLLPIYSVPSLVSLCARLFTANFVKLHNRERIWKRTSHYLQLVPEELKDRIFGMLSVAWPTYLSHEIIVTYFLNGSSLTLSNALPGVNRNTISSIKRFGASLRELRLTGFEKIPDEVFASILPNVPQLKVLVLRGCSKVGSNTVLAASKCTQLTVANFNYTSATPTSLAVLLAACSELQVLKLAKVSNWRDTTFSKFLSAVDETFRHANLCNLKLRQTAVSDHSIVALTTICPNLRRLDVAFTGIRKPSLWVGQAPHLEKLSLTSTAISSGELCIAVESLPQLKTLAIGALGVGTSPNTTITNTSSMTLNDDDLILVSNLLAEHGRPLESLSLVSNTKLGLIRRESSALCHMISLVGRKCKYLNLSSISCLRSSDLAGLMPTFEYDEPCALQTLILNNTGVDDEVAPFISCCPELATLELSGTKVTDDGLFPIIDACPKLVNLDLTSCRGVNVVNRRRFFEVWEQSR</sequence>
<organism evidence="2 3">
    <name type="scientific">Guyanagaster necrorhizus</name>
    <dbReference type="NCBI Taxonomy" id="856835"/>
    <lineage>
        <taxon>Eukaryota</taxon>
        <taxon>Fungi</taxon>
        <taxon>Dikarya</taxon>
        <taxon>Basidiomycota</taxon>
        <taxon>Agaricomycotina</taxon>
        <taxon>Agaricomycetes</taxon>
        <taxon>Agaricomycetidae</taxon>
        <taxon>Agaricales</taxon>
        <taxon>Marasmiineae</taxon>
        <taxon>Physalacriaceae</taxon>
        <taxon>Guyanagaster</taxon>
    </lineage>
</organism>
<evidence type="ECO:0000313" key="3">
    <source>
        <dbReference type="Proteomes" id="UP000812287"/>
    </source>
</evidence>
<dbReference type="GO" id="GO:0019005">
    <property type="term" value="C:SCF ubiquitin ligase complex"/>
    <property type="evidence" value="ECO:0007669"/>
    <property type="project" value="TreeGrafter"/>
</dbReference>
<dbReference type="AlphaFoldDB" id="A0A9P7W2V8"/>
<accession>A0A9P7W2V8</accession>
<dbReference type="GO" id="GO:0031146">
    <property type="term" value="P:SCF-dependent proteasomal ubiquitin-dependent protein catabolic process"/>
    <property type="evidence" value="ECO:0007669"/>
    <property type="project" value="TreeGrafter"/>
</dbReference>
<dbReference type="RefSeq" id="XP_043043826.1">
    <property type="nucleotide sequence ID" value="XM_043181187.1"/>
</dbReference>
<dbReference type="InterPro" id="IPR032675">
    <property type="entry name" value="LRR_dom_sf"/>
</dbReference>
<evidence type="ECO:0000256" key="1">
    <source>
        <dbReference type="SAM" id="MobiDB-lite"/>
    </source>
</evidence>
<gene>
    <name evidence="2" type="ORF">BT62DRAFT_505170</name>
</gene>
<dbReference type="PANTHER" id="PTHR13318">
    <property type="entry name" value="PARTNER OF PAIRED, ISOFORM B-RELATED"/>
    <property type="match status" value="1"/>
</dbReference>
<dbReference type="GeneID" id="66103483"/>